<dbReference type="PANTHER" id="PTHR30482">
    <property type="entry name" value="HIGH-AFFINITY BRANCHED-CHAIN AMINO ACID TRANSPORT SYSTEM PERMEASE"/>
    <property type="match status" value="1"/>
</dbReference>
<evidence type="ECO:0000256" key="2">
    <source>
        <dbReference type="ARBA" id="ARBA00022475"/>
    </source>
</evidence>
<dbReference type="Pfam" id="PF02653">
    <property type="entry name" value="BPD_transp_2"/>
    <property type="match status" value="1"/>
</dbReference>
<feature type="transmembrane region" description="Helical" evidence="6">
    <location>
        <begin position="33"/>
        <end position="53"/>
    </location>
</feature>
<evidence type="ECO:0000313" key="8">
    <source>
        <dbReference type="Proteomes" id="UP000672657"/>
    </source>
</evidence>
<dbReference type="PANTHER" id="PTHR30482:SF10">
    <property type="entry name" value="HIGH-AFFINITY BRANCHED-CHAIN AMINO ACID TRANSPORT PROTEIN BRAE"/>
    <property type="match status" value="1"/>
</dbReference>
<dbReference type="InterPro" id="IPR001851">
    <property type="entry name" value="ABC_transp_permease"/>
</dbReference>
<evidence type="ECO:0000256" key="4">
    <source>
        <dbReference type="ARBA" id="ARBA00022989"/>
    </source>
</evidence>
<feature type="transmembrane region" description="Helical" evidence="6">
    <location>
        <begin position="60"/>
        <end position="81"/>
    </location>
</feature>
<organism evidence="7 8">
    <name type="scientific">Cupriavidus numazuensis</name>
    <dbReference type="NCBI Taxonomy" id="221992"/>
    <lineage>
        <taxon>Bacteria</taxon>
        <taxon>Pseudomonadati</taxon>
        <taxon>Pseudomonadota</taxon>
        <taxon>Betaproteobacteria</taxon>
        <taxon>Burkholderiales</taxon>
        <taxon>Burkholderiaceae</taxon>
        <taxon>Cupriavidus</taxon>
    </lineage>
</organism>
<evidence type="ECO:0000313" key="7">
    <source>
        <dbReference type="EMBL" id="CAG2144955.1"/>
    </source>
</evidence>
<reference evidence="7 8" key="1">
    <citation type="submission" date="2021-03" db="EMBL/GenBank/DDBJ databases">
        <authorList>
            <person name="Peeters C."/>
        </authorList>
    </citation>
    <scope>NUCLEOTIDE SEQUENCE [LARGE SCALE GENOMIC DNA]</scope>
    <source>
        <strain evidence="7 8">LMG 26411</strain>
    </source>
</reference>
<keyword evidence="4 6" id="KW-1133">Transmembrane helix</keyword>
<dbReference type="InterPro" id="IPR043428">
    <property type="entry name" value="LivM-like"/>
</dbReference>
<evidence type="ECO:0000256" key="5">
    <source>
        <dbReference type="ARBA" id="ARBA00023136"/>
    </source>
</evidence>
<gene>
    <name evidence="7" type="ORF">LMG26411_02654</name>
</gene>
<name>A0ABN7Q283_9BURK</name>
<keyword evidence="2" id="KW-1003">Cell membrane</keyword>
<sequence length="290" mass="30831">MFLTIDWIHLLTLIAINCVAALGYYVTLSSGQLSIGHGALLALGGYCAGVATLNADLPAIFYLAAGFIAAAVPGYLLALVTLRLRDLYFAVATFGFGGALVELIGHMDVFNGHFGLGGIAMFTSLPLALGVLAVTTLVVWRWDHSLNYQLAAVTRLDQEVALVLGVDVRQLRRATFALGAGIVGVAGALYAGSTTIVTPRDGSFEVSLSLLLMVVIGGTRSWRGPVLGAVIWTLLPELLRFASTWRLVLFGAVAILLMAIRPEGIVGRALPACRPSNWPREQSQALSRNR</sequence>
<dbReference type="EMBL" id="CAJPVI010000014">
    <property type="protein sequence ID" value="CAG2144955.1"/>
    <property type="molecule type" value="Genomic_DNA"/>
</dbReference>
<feature type="transmembrane region" description="Helical" evidence="6">
    <location>
        <begin position="174"/>
        <end position="192"/>
    </location>
</feature>
<evidence type="ECO:0008006" key="9">
    <source>
        <dbReference type="Google" id="ProtNLM"/>
    </source>
</evidence>
<keyword evidence="5 6" id="KW-0472">Membrane</keyword>
<feature type="transmembrane region" description="Helical" evidence="6">
    <location>
        <begin position="87"/>
        <end position="104"/>
    </location>
</feature>
<keyword evidence="3 6" id="KW-0812">Transmembrane</keyword>
<evidence type="ECO:0000256" key="1">
    <source>
        <dbReference type="ARBA" id="ARBA00004651"/>
    </source>
</evidence>
<evidence type="ECO:0000256" key="6">
    <source>
        <dbReference type="SAM" id="Phobius"/>
    </source>
</evidence>
<dbReference type="Proteomes" id="UP000672657">
    <property type="component" value="Unassembled WGS sequence"/>
</dbReference>
<proteinExistence type="predicted"/>
<dbReference type="CDD" id="cd06581">
    <property type="entry name" value="TM_PBP1_LivM_like"/>
    <property type="match status" value="1"/>
</dbReference>
<protein>
    <recommendedName>
        <fullName evidence="9">Branched-chain amino acid ABC transporter permease</fullName>
    </recommendedName>
</protein>
<feature type="transmembrane region" description="Helical" evidence="6">
    <location>
        <begin position="116"/>
        <end position="140"/>
    </location>
</feature>
<comment type="subcellular location">
    <subcellularLocation>
        <location evidence="1">Cell membrane</location>
        <topology evidence="1">Multi-pass membrane protein</topology>
    </subcellularLocation>
</comment>
<keyword evidence="8" id="KW-1185">Reference proteome</keyword>
<evidence type="ECO:0000256" key="3">
    <source>
        <dbReference type="ARBA" id="ARBA00022692"/>
    </source>
</evidence>
<feature type="transmembrane region" description="Helical" evidence="6">
    <location>
        <begin position="242"/>
        <end position="260"/>
    </location>
</feature>
<feature type="transmembrane region" description="Helical" evidence="6">
    <location>
        <begin position="7"/>
        <end position="27"/>
    </location>
</feature>
<accession>A0ABN7Q283</accession>
<dbReference type="RefSeq" id="WP_211953725.1">
    <property type="nucleotide sequence ID" value="NZ_CAJPVI010000014.1"/>
</dbReference>
<comment type="caution">
    <text evidence="7">The sequence shown here is derived from an EMBL/GenBank/DDBJ whole genome shotgun (WGS) entry which is preliminary data.</text>
</comment>